<reference evidence="1 2" key="1">
    <citation type="submission" date="2021-05" db="EMBL/GenBank/DDBJ databases">
        <title>Novel Bacillus species.</title>
        <authorList>
            <person name="Liu G."/>
        </authorList>
    </citation>
    <scope>NUCLEOTIDE SEQUENCE [LARGE SCALE GENOMIC DNA]</scope>
    <source>
        <strain evidence="1 2">FJAT-49705</strain>
    </source>
</reference>
<evidence type="ECO:0000313" key="2">
    <source>
        <dbReference type="Proteomes" id="UP000681027"/>
    </source>
</evidence>
<protein>
    <submittedName>
        <fullName evidence="1">Uncharacterized protein</fullName>
    </submittedName>
</protein>
<comment type="caution">
    <text evidence="1">The sequence shown here is derived from an EMBL/GenBank/DDBJ whole genome shotgun (WGS) entry which is preliminary data.</text>
</comment>
<evidence type="ECO:0000313" key="1">
    <source>
        <dbReference type="EMBL" id="MBS4193210.1"/>
    </source>
</evidence>
<dbReference type="Proteomes" id="UP000681027">
    <property type="component" value="Unassembled WGS sequence"/>
</dbReference>
<proteinExistence type="predicted"/>
<dbReference type="RefSeq" id="WP_213104644.1">
    <property type="nucleotide sequence ID" value="NZ_JAGYPM010000009.1"/>
</dbReference>
<organism evidence="1 2">
    <name type="scientific">Cytobacillus citreus</name>
    <dbReference type="NCBI Taxonomy" id="2833586"/>
    <lineage>
        <taxon>Bacteria</taxon>
        <taxon>Bacillati</taxon>
        <taxon>Bacillota</taxon>
        <taxon>Bacilli</taxon>
        <taxon>Bacillales</taxon>
        <taxon>Bacillaceae</taxon>
        <taxon>Cytobacillus</taxon>
    </lineage>
</organism>
<keyword evidence="2" id="KW-1185">Reference proteome</keyword>
<dbReference type="EMBL" id="JAGYPM010000009">
    <property type="protein sequence ID" value="MBS4193210.1"/>
    <property type="molecule type" value="Genomic_DNA"/>
</dbReference>
<sequence length="62" mass="7076">MTLLHLEYATEAREGGKIPYSYRTFCENYGKYAKKYLQVDHKLQVDNITKGSLVVMVTVFGG</sequence>
<accession>A0ABS5NZE3</accession>
<name>A0ABS5NZE3_9BACI</name>
<gene>
    <name evidence="1" type="ORF">KHA94_24260</name>
</gene>